<organism evidence="1">
    <name type="scientific">marine sediment metagenome</name>
    <dbReference type="NCBI Taxonomy" id="412755"/>
    <lineage>
        <taxon>unclassified sequences</taxon>
        <taxon>metagenomes</taxon>
        <taxon>ecological metagenomes</taxon>
    </lineage>
</organism>
<dbReference type="InterPro" id="IPR029044">
    <property type="entry name" value="Nucleotide-diphossugar_trans"/>
</dbReference>
<reference evidence="1" key="1">
    <citation type="journal article" date="2015" name="Nature">
        <title>Complex archaea that bridge the gap between prokaryotes and eukaryotes.</title>
        <authorList>
            <person name="Spang A."/>
            <person name="Saw J.H."/>
            <person name="Jorgensen S.L."/>
            <person name="Zaremba-Niedzwiedzka K."/>
            <person name="Martijn J."/>
            <person name="Lind A.E."/>
            <person name="van Eijk R."/>
            <person name="Schleper C."/>
            <person name="Guy L."/>
            <person name="Ettema T.J."/>
        </authorList>
    </citation>
    <scope>NUCLEOTIDE SEQUENCE</scope>
</reference>
<gene>
    <name evidence="1" type="ORF">LCGC14_0275340</name>
</gene>
<dbReference type="EMBL" id="LAZR01000155">
    <property type="protein sequence ID" value="KKN85729.1"/>
    <property type="molecule type" value="Genomic_DNA"/>
</dbReference>
<dbReference type="AlphaFoldDB" id="A0A0F9U2C3"/>
<accession>A0A0F9U2C3</accession>
<name>A0A0F9U2C3_9ZZZZ</name>
<comment type="caution">
    <text evidence="1">The sequence shown here is derived from an EMBL/GenBank/DDBJ whole genome shotgun (WGS) entry which is preliminary data.</text>
</comment>
<protein>
    <recommendedName>
        <fullName evidence="2">Glycosyltransferase 2-like domain-containing protein</fullName>
    </recommendedName>
</protein>
<evidence type="ECO:0000313" key="1">
    <source>
        <dbReference type="EMBL" id="KKN85729.1"/>
    </source>
</evidence>
<evidence type="ECO:0008006" key="2">
    <source>
        <dbReference type="Google" id="ProtNLM"/>
    </source>
</evidence>
<dbReference type="SUPFAM" id="SSF53448">
    <property type="entry name" value="Nucleotide-diphospho-sugar transferases"/>
    <property type="match status" value="1"/>
</dbReference>
<proteinExistence type="predicted"/>
<sequence>MKIVIPTCDKYAHTIPAHIHFLRKLWPQCPYDVIVITNEENIDVDATVIKLGKDLGFADNLHLFLRHHMHDELMMLCLDDLIPVEIYPRRIARALAALTEDSSVCMVRLSKRFTTKGTPYKRDALFVRMAKDNPFLFSQKGTIWQTGVFRRLLRRHATPWTAERIGAERAKSVKGKFLGATKPILVQRNWFTHGKRDKKTTIWIRENW</sequence>